<evidence type="ECO:0000313" key="2">
    <source>
        <dbReference type="EMBL" id="KUP06621.1"/>
    </source>
</evidence>
<name>A0A147K8T5_9BACI</name>
<sequence>MWEKVAQKTFFEYELTLYQTEQFGDKKGYQLVHRDTILGSTHDFALEVLYKMLNVQDSIPADYKGRYVSTGDIVQIDEGRKGSTFYRLEVGGWNRINRIHLR</sequence>
<gene>
    <name evidence="2" type="ORF">Q75_08050</name>
</gene>
<dbReference type="EMBL" id="LDYG01000028">
    <property type="protein sequence ID" value="KUP06621.1"/>
    <property type="molecule type" value="Genomic_DNA"/>
</dbReference>
<reference evidence="2 3" key="1">
    <citation type="journal article" date="2016" name="Front. Microbiol.">
        <title>Microevolution Analysis of Bacillus coahuilensis Unveils Differences in Phosphorus Acquisition Strategies and Their Regulation.</title>
        <authorList>
            <person name="Gomez-Lunar Z."/>
            <person name="Hernandez-Gonzalez I."/>
            <person name="Rodriguez-Torres M.D."/>
            <person name="Souza V."/>
            <person name="Olmedo-Alvarez G."/>
        </authorList>
    </citation>
    <scope>NUCLEOTIDE SEQUENCE [LARGE SCALE GENOMIC DNA]</scope>
    <source>
        <strain evidence="3">p1.1.43</strain>
    </source>
</reference>
<protein>
    <recommendedName>
        <fullName evidence="1">YodL-like domain-containing protein</fullName>
    </recommendedName>
</protein>
<dbReference type="Proteomes" id="UP000074108">
    <property type="component" value="Unassembled WGS sequence"/>
</dbReference>
<dbReference type="InterPro" id="IPR025923">
    <property type="entry name" value="YodL-like_dom"/>
</dbReference>
<accession>A0A147K8T5</accession>
<dbReference type="PATRIC" id="fig|1150625.3.peg.1703"/>
<keyword evidence="3" id="KW-1185">Reference proteome</keyword>
<dbReference type="AlphaFoldDB" id="A0A147K8T5"/>
<evidence type="ECO:0000313" key="3">
    <source>
        <dbReference type="Proteomes" id="UP000074108"/>
    </source>
</evidence>
<evidence type="ECO:0000259" key="1">
    <source>
        <dbReference type="Pfam" id="PF14191"/>
    </source>
</evidence>
<organism evidence="2 3">
    <name type="scientific">Bacillus coahuilensis p1.1.43</name>
    <dbReference type="NCBI Taxonomy" id="1150625"/>
    <lineage>
        <taxon>Bacteria</taxon>
        <taxon>Bacillati</taxon>
        <taxon>Bacillota</taxon>
        <taxon>Bacilli</taxon>
        <taxon>Bacillales</taxon>
        <taxon>Bacillaceae</taxon>
        <taxon>Bacillus</taxon>
    </lineage>
</organism>
<comment type="caution">
    <text evidence="2">The sequence shown here is derived from an EMBL/GenBank/DDBJ whole genome shotgun (WGS) entry which is preliminary data.</text>
</comment>
<proteinExistence type="predicted"/>
<dbReference type="Pfam" id="PF14191">
    <property type="entry name" value="YodL"/>
    <property type="match status" value="1"/>
</dbReference>
<feature type="domain" description="YodL-like" evidence="1">
    <location>
        <begin position="22"/>
        <end position="93"/>
    </location>
</feature>